<dbReference type="Proteomes" id="UP000885986">
    <property type="component" value="Unassembled WGS sequence"/>
</dbReference>
<dbReference type="PANTHER" id="PTHR14859:SF15">
    <property type="entry name" value="ENDONUCLEASE_EXONUCLEASE_PHOSPHATASE DOMAIN-CONTAINING PROTEIN"/>
    <property type="match status" value="1"/>
</dbReference>
<sequence>MPLRVMSYNIHRAIGVDRRFRPERIARIIEHHQPDILLLQEVDVGVPRSRNLDLAEEFAGLCGYAHRALGLNVALTQGHYGNATLSRFPISSQRNIDLTLPGHKARGCLFTRIEVESPQGGDAASLALFNLHLGLSFYERPKQVGMVVKSPEFVELPLEAPCIVAGDFNDWFTRLAPMFTEIMGFRCASSHQENFQSPYLTYPSFSPTGGLDKIFVRGPLTIRKRQRCRMQISKIASDHLPVLADLELEEPKL</sequence>
<dbReference type="InterPro" id="IPR036691">
    <property type="entry name" value="Endo/exonu/phosph_ase_sf"/>
</dbReference>
<proteinExistence type="predicted"/>
<evidence type="ECO:0000259" key="1">
    <source>
        <dbReference type="Pfam" id="PF03372"/>
    </source>
</evidence>
<protein>
    <submittedName>
        <fullName evidence="2">Endonuclease</fullName>
    </submittedName>
</protein>
<dbReference type="InterPro" id="IPR005135">
    <property type="entry name" value="Endo/exonuclease/phosphatase"/>
</dbReference>
<name>A0A7C2X8W8_9BACT</name>
<dbReference type="SUPFAM" id="SSF56219">
    <property type="entry name" value="DNase I-like"/>
    <property type="match status" value="1"/>
</dbReference>
<dbReference type="AlphaFoldDB" id="A0A7C2X8W8"/>
<keyword evidence="2" id="KW-0540">Nuclease</keyword>
<feature type="domain" description="Endonuclease/exonuclease/phosphatase" evidence="1">
    <location>
        <begin position="6"/>
        <end position="239"/>
    </location>
</feature>
<dbReference type="GO" id="GO:0016020">
    <property type="term" value="C:membrane"/>
    <property type="evidence" value="ECO:0007669"/>
    <property type="project" value="GOC"/>
</dbReference>
<dbReference type="GO" id="GO:0004519">
    <property type="term" value="F:endonuclease activity"/>
    <property type="evidence" value="ECO:0007669"/>
    <property type="project" value="UniProtKB-KW"/>
</dbReference>
<keyword evidence="2" id="KW-0255">Endonuclease</keyword>
<accession>A0A7C2X8W8</accession>
<dbReference type="EMBL" id="DSDS01000011">
    <property type="protein sequence ID" value="HET97195.1"/>
    <property type="molecule type" value="Genomic_DNA"/>
</dbReference>
<dbReference type="Gene3D" id="3.60.10.10">
    <property type="entry name" value="Endonuclease/exonuclease/phosphatase"/>
    <property type="match status" value="1"/>
</dbReference>
<keyword evidence="2" id="KW-0378">Hydrolase</keyword>
<reference evidence="2" key="1">
    <citation type="journal article" date="2020" name="mSystems">
        <title>Genome- and Community-Level Interaction Insights into Carbon Utilization and Element Cycling Functions of Hydrothermarchaeota in Hydrothermal Sediment.</title>
        <authorList>
            <person name="Zhou Z."/>
            <person name="Liu Y."/>
            <person name="Xu W."/>
            <person name="Pan J."/>
            <person name="Luo Z.H."/>
            <person name="Li M."/>
        </authorList>
    </citation>
    <scope>NUCLEOTIDE SEQUENCE [LARGE SCALE GENOMIC DNA]</scope>
    <source>
        <strain evidence="2">SpSt-1224</strain>
    </source>
</reference>
<dbReference type="Pfam" id="PF03372">
    <property type="entry name" value="Exo_endo_phos"/>
    <property type="match status" value="1"/>
</dbReference>
<comment type="caution">
    <text evidence="2">The sequence shown here is derived from an EMBL/GenBank/DDBJ whole genome shotgun (WGS) entry which is preliminary data.</text>
</comment>
<dbReference type="PANTHER" id="PTHR14859">
    <property type="entry name" value="CALCOFLUOR WHITE HYPERSENSITIVE PROTEIN PRECURSOR"/>
    <property type="match status" value="1"/>
</dbReference>
<gene>
    <name evidence="2" type="ORF">ENN98_00535</name>
</gene>
<organism evidence="2">
    <name type="scientific">Desulfurivibrio alkaliphilus</name>
    <dbReference type="NCBI Taxonomy" id="427923"/>
    <lineage>
        <taxon>Bacteria</taxon>
        <taxon>Pseudomonadati</taxon>
        <taxon>Thermodesulfobacteriota</taxon>
        <taxon>Desulfobulbia</taxon>
        <taxon>Desulfobulbales</taxon>
        <taxon>Desulfobulbaceae</taxon>
        <taxon>Desulfurivibrio</taxon>
    </lineage>
</organism>
<dbReference type="InterPro" id="IPR051916">
    <property type="entry name" value="GPI-anchor_lipid_remodeler"/>
</dbReference>
<dbReference type="GO" id="GO:0006506">
    <property type="term" value="P:GPI anchor biosynthetic process"/>
    <property type="evidence" value="ECO:0007669"/>
    <property type="project" value="TreeGrafter"/>
</dbReference>
<evidence type="ECO:0000313" key="2">
    <source>
        <dbReference type="EMBL" id="HET97195.1"/>
    </source>
</evidence>